<gene>
    <name evidence="2" type="ORF">GJ744_003118</name>
</gene>
<dbReference type="EMBL" id="JAACFV010000016">
    <property type="protein sequence ID" value="KAF7511885.1"/>
    <property type="molecule type" value="Genomic_DNA"/>
</dbReference>
<proteinExistence type="predicted"/>
<dbReference type="AlphaFoldDB" id="A0A8H7E824"/>
<dbReference type="Proteomes" id="UP000606974">
    <property type="component" value="Unassembled WGS sequence"/>
</dbReference>
<protein>
    <submittedName>
        <fullName evidence="2">Uncharacterized protein</fullName>
    </submittedName>
</protein>
<evidence type="ECO:0000313" key="3">
    <source>
        <dbReference type="Proteomes" id="UP000606974"/>
    </source>
</evidence>
<comment type="caution">
    <text evidence="2">The sequence shown here is derived from an EMBL/GenBank/DDBJ whole genome shotgun (WGS) entry which is preliminary data.</text>
</comment>
<organism evidence="2 3">
    <name type="scientific">Endocarpon pusillum</name>
    <dbReference type="NCBI Taxonomy" id="364733"/>
    <lineage>
        <taxon>Eukaryota</taxon>
        <taxon>Fungi</taxon>
        <taxon>Dikarya</taxon>
        <taxon>Ascomycota</taxon>
        <taxon>Pezizomycotina</taxon>
        <taxon>Eurotiomycetes</taxon>
        <taxon>Chaetothyriomycetidae</taxon>
        <taxon>Verrucariales</taxon>
        <taxon>Verrucariaceae</taxon>
        <taxon>Endocarpon</taxon>
    </lineage>
</organism>
<evidence type="ECO:0000313" key="2">
    <source>
        <dbReference type="EMBL" id="KAF7511885.1"/>
    </source>
</evidence>
<accession>A0A8H7E824</accession>
<name>A0A8H7E824_9EURO</name>
<feature type="region of interest" description="Disordered" evidence="1">
    <location>
        <begin position="77"/>
        <end position="97"/>
    </location>
</feature>
<feature type="region of interest" description="Disordered" evidence="1">
    <location>
        <begin position="31"/>
        <end position="51"/>
    </location>
</feature>
<sequence length="97" mass="11401">MQGLPSQHWESPLHPLLLVFVNAWSRTISSPPYYQPHRAQTERSKTLSSDHGQKDALLVFQKREVLMHRRYIRAVDDHQQKEYENCEQTDRGLETAS</sequence>
<reference evidence="2" key="1">
    <citation type="submission" date="2020-02" db="EMBL/GenBank/DDBJ databases">
        <authorList>
            <person name="Palmer J.M."/>
        </authorList>
    </citation>
    <scope>NUCLEOTIDE SEQUENCE</scope>
    <source>
        <strain evidence="2">EPUS1.4</strain>
        <tissue evidence="2">Thallus</tissue>
    </source>
</reference>
<evidence type="ECO:0000256" key="1">
    <source>
        <dbReference type="SAM" id="MobiDB-lite"/>
    </source>
</evidence>
<keyword evidence="3" id="KW-1185">Reference proteome</keyword>